<feature type="domain" description="Macro" evidence="1">
    <location>
        <begin position="21"/>
        <end position="97"/>
    </location>
</feature>
<comment type="caution">
    <text evidence="2">The sequence shown here is derived from an EMBL/GenBank/DDBJ whole genome shotgun (WGS) entry which is preliminary data.</text>
</comment>
<dbReference type="Proteomes" id="UP001295684">
    <property type="component" value="Unassembled WGS sequence"/>
</dbReference>
<reference evidence="2" key="1">
    <citation type="submission" date="2023-07" db="EMBL/GenBank/DDBJ databases">
        <authorList>
            <consortium name="AG Swart"/>
            <person name="Singh M."/>
            <person name="Singh A."/>
            <person name="Seah K."/>
            <person name="Emmerich C."/>
        </authorList>
    </citation>
    <scope>NUCLEOTIDE SEQUENCE</scope>
    <source>
        <strain evidence="2">DP1</strain>
    </source>
</reference>
<gene>
    <name evidence="2" type="ORF">ECRASSUSDP1_LOCUS18291</name>
</gene>
<evidence type="ECO:0000313" key="3">
    <source>
        <dbReference type="Proteomes" id="UP001295684"/>
    </source>
</evidence>
<protein>
    <recommendedName>
        <fullName evidence="1">Macro domain-containing protein</fullName>
    </recommendedName>
</protein>
<dbReference type="InterPro" id="IPR043472">
    <property type="entry name" value="Macro_dom-like"/>
</dbReference>
<dbReference type="EMBL" id="CAMPGE010018502">
    <property type="protein sequence ID" value="CAI2376914.1"/>
    <property type="molecule type" value="Genomic_DNA"/>
</dbReference>
<evidence type="ECO:0000313" key="2">
    <source>
        <dbReference type="EMBL" id="CAI2376914.1"/>
    </source>
</evidence>
<dbReference type="Gene3D" id="3.40.220.10">
    <property type="entry name" value="Leucine Aminopeptidase, subunit E, domain 1"/>
    <property type="match status" value="1"/>
</dbReference>
<organism evidence="2 3">
    <name type="scientific">Euplotes crassus</name>
    <dbReference type="NCBI Taxonomy" id="5936"/>
    <lineage>
        <taxon>Eukaryota</taxon>
        <taxon>Sar</taxon>
        <taxon>Alveolata</taxon>
        <taxon>Ciliophora</taxon>
        <taxon>Intramacronucleata</taxon>
        <taxon>Spirotrichea</taxon>
        <taxon>Hypotrichia</taxon>
        <taxon>Euplotida</taxon>
        <taxon>Euplotidae</taxon>
        <taxon>Moneuplotes</taxon>
    </lineage>
</organism>
<dbReference type="InterPro" id="IPR002589">
    <property type="entry name" value="Macro_dom"/>
</dbReference>
<evidence type="ECO:0000259" key="1">
    <source>
        <dbReference type="PROSITE" id="PS51154"/>
    </source>
</evidence>
<dbReference type="Pfam" id="PF01661">
    <property type="entry name" value="Macro"/>
    <property type="match status" value="1"/>
</dbReference>
<sequence length="97" mass="10589">MLSSVRSLGGVRNWRRGFCTKERREVVVGAKTVFRVKQGDLCRLEVDAIVNAANSKLQHGGGLAKAISDRGGPLVQIESDEYLRANGQVDIFSLIGF</sequence>
<dbReference type="PROSITE" id="PS51154">
    <property type="entry name" value="MACRO"/>
    <property type="match status" value="1"/>
</dbReference>
<dbReference type="AlphaFoldDB" id="A0AAD1XQF5"/>
<dbReference type="SUPFAM" id="SSF52949">
    <property type="entry name" value="Macro domain-like"/>
    <property type="match status" value="1"/>
</dbReference>
<name>A0AAD1XQF5_EUPCR</name>
<proteinExistence type="predicted"/>
<keyword evidence="3" id="KW-1185">Reference proteome</keyword>
<accession>A0AAD1XQF5</accession>